<gene>
    <name evidence="1" type="ORF">RSOLAG1IB_05947</name>
</gene>
<dbReference type="EMBL" id="LN679110">
    <property type="protein sequence ID" value="CEL52879.1"/>
    <property type="molecule type" value="Genomic_DNA"/>
</dbReference>
<accession>A0A0B7F7J5</accession>
<sequence>MVEQPLVDHYHVSPVVEQLLQFIRPHISTDPNDLTLSWEGLRTAIKLHVDRQSEKIIPGLNDAKNIQSKHKTIADIADTIAIQLTSYVAKKIIDKKTLTAIIERAFSNLQAQEALGFAWFEVTRDSDGKIGSAFNHRFLVTTPSPDVPGELLCLVFTVRMVGNIRNKEDWFQLGNVELTAQVEATGFAVKEDFKAQPE</sequence>
<dbReference type="Gene3D" id="3.40.198.10">
    <property type="entry name" value="Delta-endotoxin CytB-like"/>
    <property type="match status" value="1"/>
</dbReference>
<evidence type="ECO:0000313" key="2">
    <source>
        <dbReference type="Proteomes" id="UP000059188"/>
    </source>
</evidence>
<keyword evidence="2" id="KW-1185">Reference proteome</keyword>
<dbReference type="SUPFAM" id="SSF55676">
    <property type="entry name" value="CytB endotoxin-like"/>
    <property type="match status" value="1"/>
</dbReference>
<reference evidence="1 2" key="1">
    <citation type="submission" date="2014-11" db="EMBL/GenBank/DDBJ databases">
        <authorList>
            <person name="Wibberg Daniel"/>
        </authorList>
    </citation>
    <scope>NUCLEOTIDE SEQUENCE [LARGE SCALE GENOMIC DNA]</scope>
    <source>
        <strain evidence="1">Rhizoctonia solani AG1-IB 7/3/14</strain>
    </source>
</reference>
<dbReference type="Proteomes" id="UP000059188">
    <property type="component" value="Unassembled WGS sequence"/>
</dbReference>
<organism evidence="1 2">
    <name type="scientific">Thanatephorus cucumeris (strain AG1-IB / isolate 7/3/14)</name>
    <name type="common">Lettuce bottom rot fungus</name>
    <name type="synonym">Rhizoctonia solani</name>
    <dbReference type="NCBI Taxonomy" id="1108050"/>
    <lineage>
        <taxon>Eukaryota</taxon>
        <taxon>Fungi</taxon>
        <taxon>Dikarya</taxon>
        <taxon>Basidiomycota</taxon>
        <taxon>Agaricomycotina</taxon>
        <taxon>Agaricomycetes</taxon>
        <taxon>Cantharellales</taxon>
        <taxon>Ceratobasidiaceae</taxon>
        <taxon>Rhizoctonia</taxon>
        <taxon>Rhizoctonia solani AG-1</taxon>
    </lineage>
</organism>
<evidence type="ECO:0000313" key="1">
    <source>
        <dbReference type="EMBL" id="CEL52879.1"/>
    </source>
</evidence>
<dbReference type="InterPro" id="IPR035918">
    <property type="entry name" value="CytB_endotoxin-like_sf"/>
</dbReference>
<proteinExistence type="predicted"/>
<protein>
    <submittedName>
        <fullName evidence="1">Uncharacterized protein</fullName>
    </submittedName>
</protein>
<dbReference type="AlphaFoldDB" id="A0A0B7F7J5"/>
<name>A0A0B7F7J5_THACB</name>